<dbReference type="InterPro" id="IPR036188">
    <property type="entry name" value="FAD/NAD-bd_sf"/>
</dbReference>
<dbReference type="InterPro" id="IPR038732">
    <property type="entry name" value="HpyO/CreE_NAD-binding"/>
</dbReference>
<comment type="caution">
    <text evidence="2">The sequence shown here is derived from an EMBL/GenBank/DDBJ whole genome shotgun (WGS) entry which is preliminary data.</text>
</comment>
<reference evidence="2" key="2">
    <citation type="submission" date="2023-01" db="EMBL/GenBank/DDBJ databases">
        <authorList>
            <person name="Sun Q."/>
            <person name="Evtushenko L."/>
        </authorList>
    </citation>
    <scope>NUCLEOTIDE SEQUENCE</scope>
    <source>
        <strain evidence="2">VKM Ac-2007</strain>
    </source>
</reference>
<accession>A0A9W6I6I3</accession>
<dbReference type="Proteomes" id="UP001143474">
    <property type="component" value="Unassembled WGS sequence"/>
</dbReference>
<dbReference type="EMBL" id="BSEV01000019">
    <property type="protein sequence ID" value="GLK12961.1"/>
    <property type="molecule type" value="Genomic_DNA"/>
</dbReference>
<organism evidence="2 3">
    <name type="scientific">Streptosporangium carneum</name>
    <dbReference type="NCBI Taxonomy" id="47481"/>
    <lineage>
        <taxon>Bacteria</taxon>
        <taxon>Bacillati</taxon>
        <taxon>Actinomycetota</taxon>
        <taxon>Actinomycetes</taxon>
        <taxon>Streptosporangiales</taxon>
        <taxon>Streptosporangiaceae</taxon>
        <taxon>Streptosporangium</taxon>
    </lineage>
</organism>
<evidence type="ECO:0000313" key="2">
    <source>
        <dbReference type="EMBL" id="GLK12961.1"/>
    </source>
</evidence>
<keyword evidence="3" id="KW-1185">Reference proteome</keyword>
<proteinExistence type="predicted"/>
<evidence type="ECO:0000259" key="1">
    <source>
        <dbReference type="Pfam" id="PF13454"/>
    </source>
</evidence>
<protein>
    <recommendedName>
        <fullName evidence="1">FAD-dependent urate hydroxylase HpyO/Asp monooxygenase CreE-like FAD/NAD(P)-binding domain-containing protein</fullName>
    </recommendedName>
</protein>
<feature type="domain" description="FAD-dependent urate hydroxylase HpyO/Asp monooxygenase CreE-like FAD/NAD(P)-binding" evidence="1">
    <location>
        <begin position="11"/>
        <end position="163"/>
    </location>
</feature>
<dbReference type="InterPro" id="IPR052189">
    <property type="entry name" value="L-asp_N-monooxygenase_NS-form"/>
</dbReference>
<evidence type="ECO:0000313" key="3">
    <source>
        <dbReference type="Proteomes" id="UP001143474"/>
    </source>
</evidence>
<dbReference type="PRINTS" id="PR00368">
    <property type="entry name" value="FADPNR"/>
</dbReference>
<name>A0A9W6I6I3_9ACTN</name>
<dbReference type="SUPFAM" id="SSF51905">
    <property type="entry name" value="FAD/NAD(P)-binding domain"/>
    <property type="match status" value="1"/>
</dbReference>
<gene>
    <name evidence="2" type="ORF">GCM10017600_63710</name>
</gene>
<reference evidence="2" key="1">
    <citation type="journal article" date="2014" name="Int. J. Syst. Evol. Microbiol.">
        <title>Complete genome sequence of Corynebacterium casei LMG S-19264T (=DSM 44701T), isolated from a smear-ripened cheese.</title>
        <authorList>
            <consortium name="US DOE Joint Genome Institute (JGI-PGF)"/>
            <person name="Walter F."/>
            <person name="Albersmeier A."/>
            <person name="Kalinowski J."/>
            <person name="Ruckert C."/>
        </authorList>
    </citation>
    <scope>NUCLEOTIDE SEQUENCE</scope>
    <source>
        <strain evidence="2">VKM Ac-2007</strain>
    </source>
</reference>
<dbReference type="PANTHER" id="PTHR40254">
    <property type="entry name" value="BLR0577 PROTEIN"/>
    <property type="match status" value="1"/>
</dbReference>
<dbReference type="AlphaFoldDB" id="A0A9W6I6I3"/>
<dbReference type="Gene3D" id="3.50.50.60">
    <property type="entry name" value="FAD/NAD(P)-binding domain"/>
    <property type="match status" value="1"/>
</dbReference>
<dbReference type="Pfam" id="PF13454">
    <property type="entry name" value="NAD_binding_9"/>
    <property type="match status" value="1"/>
</dbReference>
<sequence length="479" mass="50660">MGRVSGSSTVAVVGGGASGALTAVHLLRRARTCGTALEVALIDQHGRHATGQAYSTTDPHHLLNARADRMSALEDDPGHLLRWARENGLEATGSDFLPREAYGRYLRHVLETAQAQASPGRRVTRVTGTVRALTQRGHDRPVRVRLADGREIDADAVVLATGNPATAARPPLADGAETRYVADPWAPGALAGIGDGAAVLVMGTGLTMVDIAVTVTRAFPETTVYAVSRRGLLPRRHRCPFPPPVDVPLADGPLRLAGLLRDVRAAVRDNGGDWRGVVDGLRPRVPDLWARLSVDDQRRFLNLAARYWEVHRHRIPPATASRVAELRATGRLRVLRGQVSAAAPGPGGLAVRVGGEDAVGELHVGWLVNGTGPASVTRDPFLARLFADGLARPDPLRLGLDADAGGSVLDASGRPNPRIFTLGPPLRGKRYETTAIPEIRAQAAALAPRLVEVIASGAPAPLERGDGRYPSAASRALLG</sequence>
<dbReference type="PANTHER" id="PTHR40254:SF1">
    <property type="entry name" value="BLR0577 PROTEIN"/>
    <property type="match status" value="1"/>
</dbReference>